<proteinExistence type="predicted"/>
<evidence type="ECO:0008006" key="3">
    <source>
        <dbReference type="Google" id="ProtNLM"/>
    </source>
</evidence>
<dbReference type="SUPFAM" id="SSF53756">
    <property type="entry name" value="UDP-Glycosyltransferase/glycogen phosphorylase"/>
    <property type="match status" value="1"/>
</dbReference>
<gene>
    <name evidence="1" type="ORF">GCM10010468_34860</name>
</gene>
<dbReference type="Proteomes" id="UP001501237">
    <property type="component" value="Unassembled WGS sequence"/>
</dbReference>
<dbReference type="PANTHER" id="PTHR48050:SF13">
    <property type="entry name" value="STEROL 3-BETA-GLUCOSYLTRANSFERASE UGT80A2"/>
    <property type="match status" value="1"/>
</dbReference>
<dbReference type="InterPro" id="IPR050426">
    <property type="entry name" value="Glycosyltransferase_28"/>
</dbReference>
<sequence>MTAWKESTAFRVFCSSDMRNILPNMIALLPNAAYLSETSRMLEIYKALAGLGAPVRFASHGGSYEDVIDVPWDLVPPRMDAGRSARFVREGLGLGAGDQSMYSDAEMREHVLAEAAYFREHGVKIVVTGIALTTLLSSRLAGVALATEHAGVFVPPVTGDGPAGSRLHCDGFDRVAAELGVEGVPSLAALLLGDLTLVPEIPEVTGVPAEVLEAWSPGEDPRYRPGTRLRYTGPLFAHLDRPVPAAVEAFLDAPGPVVYVALTSTGPDLVRAVVEGLLTVDGLRVLVAATVHDLADLGSGRVLVGGVLPSHEIMPRAALAVTAGGQGSVQTALASGTPLIAFPLQPEQALNVALAERLDAARALAPRDVADLPALAAEMLATDAHRKAAGRIADLYRRVDGPARAAEAVLDLYKTLA</sequence>
<evidence type="ECO:0000313" key="1">
    <source>
        <dbReference type="EMBL" id="GAA3214219.1"/>
    </source>
</evidence>
<comment type="caution">
    <text evidence="1">The sequence shown here is derived from an EMBL/GenBank/DDBJ whole genome shotgun (WGS) entry which is preliminary data.</text>
</comment>
<reference evidence="2" key="1">
    <citation type="journal article" date="2019" name="Int. J. Syst. Evol. Microbiol.">
        <title>The Global Catalogue of Microorganisms (GCM) 10K type strain sequencing project: providing services to taxonomists for standard genome sequencing and annotation.</title>
        <authorList>
            <consortium name="The Broad Institute Genomics Platform"/>
            <consortium name="The Broad Institute Genome Sequencing Center for Infectious Disease"/>
            <person name="Wu L."/>
            <person name="Ma J."/>
        </authorList>
    </citation>
    <scope>NUCLEOTIDE SEQUENCE [LARGE SCALE GENOMIC DNA]</scope>
    <source>
        <strain evidence="2">JCM 9377</strain>
    </source>
</reference>
<evidence type="ECO:0000313" key="2">
    <source>
        <dbReference type="Proteomes" id="UP001501237"/>
    </source>
</evidence>
<organism evidence="1 2">
    <name type="scientific">Actinocorallia longicatena</name>
    <dbReference type="NCBI Taxonomy" id="111803"/>
    <lineage>
        <taxon>Bacteria</taxon>
        <taxon>Bacillati</taxon>
        <taxon>Actinomycetota</taxon>
        <taxon>Actinomycetes</taxon>
        <taxon>Streptosporangiales</taxon>
        <taxon>Thermomonosporaceae</taxon>
        <taxon>Actinocorallia</taxon>
    </lineage>
</organism>
<dbReference type="PANTHER" id="PTHR48050">
    <property type="entry name" value="STEROL 3-BETA-GLUCOSYLTRANSFERASE"/>
    <property type="match status" value="1"/>
</dbReference>
<keyword evidence="2" id="KW-1185">Reference proteome</keyword>
<protein>
    <recommendedName>
        <fullName evidence="3">UDP:flavonoid glycosyltransferase YjiC (YdhE family)</fullName>
    </recommendedName>
</protein>
<dbReference type="EMBL" id="BAAAUV010000007">
    <property type="protein sequence ID" value="GAA3214219.1"/>
    <property type="molecule type" value="Genomic_DNA"/>
</dbReference>
<accession>A0ABP6QFV3</accession>
<dbReference type="Gene3D" id="3.40.50.2000">
    <property type="entry name" value="Glycogen Phosphorylase B"/>
    <property type="match status" value="2"/>
</dbReference>
<name>A0ABP6QFV3_9ACTN</name>